<organism evidence="2">
    <name type="scientific">Anopheles darlingi</name>
    <name type="common">Mosquito</name>
    <dbReference type="NCBI Taxonomy" id="43151"/>
    <lineage>
        <taxon>Eukaryota</taxon>
        <taxon>Metazoa</taxon>
        <taxon>Ecdysozoa</taxon>
        <taxon>Arthropoda</taxon>
        <taxon>Hexapoda</taxon>
        <taxon>Insecta</taxon>
        <taxon>Pterygota</taxon>
        <taxon>Neoptera</taxon>
        <taxon>Endopterygota</taxon>
        <taxon>Diptera</taxon>
        <taxon>Nematocera</taxon>
        <taxon>Culicoidea</taxon>
        <taxon>Culicidae</taxon>
        <taxon>Anophelinae</taxon>
        <taxon>Anopheles</taxon>
    </lineage>
</organism>
<feature type="transmembrane region" description="Helical" evidence="1">
    <location>
        <begin position="40"/>
        <end position="65"/>
    </location>
</feature>
<keyword evidence="1" id="KW-1133">Transmembrane helix</keyword>
<sequence>MSTATITPVTIAYFGFVVLADGFGIGFRCVTGARIGRLRWVAIAVAAVVLDGRVFVRAGLFFGFIDLCVGRVGVGWQQERHVVLALREGRRTVVHVGDVDTHLGRQFRRKPGFTEIRNLYVEAEEGNLLVIEKHDRLDGTGTGIDVEVAPWKHIENVVV</sequence>
<accession>A0A2M4DH83</accession>
<name>A0A2M4DH83_ANODA</name>
<proteinExistence type="predicted"/>
<reference evidence="2" key="1">
    <citation type="submission" date="2018-01" db="EMBL/GenBank/DDBJ databases">
        <title>An insight into the sialome of Amazonian anophelines.</title>
        <authorList>
            <person name="Ribeiro J.M."/>
            <person name="Scarpassa V."/>
            <person name="Calvo E."/>
        </authorList>
    </citation>
    <scope>NUCLEOTIDE SEQUENCE</scope>
</reference>
<evidence type="ECO:0000313" key="2">
    <source>
        <dbReference type="EMBL" id="MBW76861.1"/>
    </source>
</evidence>
<dbReference type="EMBL" id="GGFL01012683">
    <property type="protein sequence ID" value="MBW76861.1"/>
    <property type="molecule type" value="Transcribed_RNA"/>
</dbReference>
<feature type="transmembrane region" description="Helical" evidence="1">
    <location>
        <begin position="6"/>
        <end position="28"/>
    </location>
</feature>
<evidence type="ECO:0000256" key="1">
    <source>
        <dbReference type="SAM" id="Phobius"/>
    </source>
</evidence>
<dbReference type="AlphaFoldDB" id="A0A2M4DH83"/>
<keyword evidence="1" id="KW-0472">Membrane</keyword>
<protein>
    <submittedName>
        <fullName evidence="2">Uncharacterized protein</fullName>
    </submittedName>
</protein>
<keyword evidence="1" id="KW-0812">Transmembrane</keyword>